<dbReference type="EMBL" id="JACGCM010001464">
    <property type="protein sequence ID" value="KAF6154708.1"/>
    <property type="molecule type" value="Genomic_DNA"/>
</dbReference>
<dbReference type="Pfam" id="PF00122">
    <property type="entry name" value="E1-E2_ATPase"/>
    <property type="match status" value="1"/>
</dbReference>
<dbReference type="GO" id="GO:0005388">
    <property type="term" value="F:P-type calcium transporter activity"/>
    <property type="evidence" value="ECO:0007669"/>
    <property type="project" value="TreeGrafter"/>
</dbReference>
<dbReference type="GO" id="GO:0005886">
    <property type="term" value="C:plasma membrane"/>
    <property type="evidence" value="ECO:0007669"/>
    <property type="project" value="TreeGrafter"/>
</dbReference>
<name>A0A7J7MJ07_9MAGN</name>
<sequence length="326" mass="36473">MFPSQNLVSADVEDARSAQVLHTSKKSVKVCSRISAQSETSKFLKALKENKELGADNSLIGGIRQRYTPSIKVREAGFGIDLNDVAAIVQKRDNKTLSTFKGMEGIAGNLFVLFEKGVETSELPKREEIYGNGHFIGKLPKCLCISVEGWPSGMYNGLEIIHCLFLVIAITAVSDYNQYMQFKDLDREKKNIFVKVTRDGYSQTVPKTDLVVRDVVHLFTRDNIPVDGIYIYGSMLLIDESSLTGESVPVHVNRHNPFLLSGTTMQDGKDVMWVTIVERCQKYSLYLALMGQRKADENVLSLVEEQKDYMVFGISTATLMCTWTGD</sequence>
<dbReference type="Proteomes" id="UP000541444">
    <property type="component" value="Unassembled WGS sequence"/>
</dbReference>
<evidence type="ECO:0000313" key="4">
    <source>
        <dbReference type="Proteomes" id="UP000541444"/>
    </source>
</evidence>
<accession>A0A7J7MJ07</accession>
<dbReference type="AlphaFoldDB" id="A0A7J7MJ07"/>
<dbReference type="PANTHER" id="PTHR24093:SF462">
    <property type="entry name" value="CALCIUM-TRANSPORTING ATPASE 11, PLASMA MEMBRANE-TYPE-RELATED"/>
    <property type="match status" value="1"/>
</dbReference>
<gene>
    <name evidence="3" type="ORF">GIB67_021886</name>
</gene>
<evidence type="ECO:0000259" key="2">
    <source>
        <dbReference type="Pfam" id="PF00122"/>
    </source>
</evidence>
<proteinExistence type="predicted"/>
<feature type="domain" description="P-type ATPase A" evidence="2">
    <location>
        <begin position="193"/>
        <end position="275"/>
    </location>
</feature>
<dbReference type="PANTHER" id="PTHR24093">
    <property type="entry name" value="CATION TRANSPORTING ATPASE"/>
    <property type="match status" value="1"/>
</dbReference>
<keyword evidence="1" id="KW-0460">Magnesium</keyword>
<dbReference type="OrthoDB" id="116380at2759"/>
<dbReference type="InterPro" id="IPR059000">
    <property type="entry name" value="ATPase_P-type_domA"/>
</dbReference>
<dbReference type="InterPro" id="IPR008250">
    <property type="entry name" value="ATPase_P-typ_transduc_dom_A_sf"/>
</dbReference>
<reference evidence="3 4" key="1">
    <citation type="journal article" date="2020" name="IScience">
        <title>Genome Sequencing of the Endangered Kingdonia uniflora (Circaeasteraceae, Ranunculales) Reveals Potential Mechanisms of Evolutionary Specialization.</title>
        <authorList>
            <person name="Sun Y."/>
            <person name="Deng T."/>
            <person name="Zhang A."/>
            <person name="Moore M.J."/>
            <person name="Landis J.B."/>
            <person name="Lin N."/>
            <person name="Zhang H."/>
            <person name="Zhang X."/>
            <person name="Huang J."/>
            <person name="Zhang X."/>
            <person name="Sun H."/>
            <person name="Wang H."/>
        </authorList>
    </citation>
    <scope>NUCLEOTIDE SEQUENCE [LARGE SCALE GENOMIC DNA]</scope>
    <source>
        <strain evidence="3">TB1705</strain>
        <tissue evidence="3">Leaf</tissue>
    </source>
</reference>
<comment type="caution">
    <text evidence="3">The sequence shown here is derived from an EMBL/GenBank/DDBJ whole genome shotgun (WGS) entry which is preliminary data.</text>
</comment>
<dbReference type="SUPFAM" id="SSF81653">
    <property type="entry name" value="Calcium ATPase, transduction domain A"/>
    <property type="match status" value="1"/>
</dbReference>
<evidence type="ECO:0000256" key="1">
    <source>
        <dbReference type="ARBA" id="ARBA00022842"/>
    </source>
</evidence>
<evidence type="ECO:0000313" key="3">
    <source>
        <dbReference type="EMBL" id="KAF6154708.1"/>
    </source>
</evidence>
<protein>
    <recommendedName>
        <fullName evidence="2">P-type ATPase A domain-containing protein</fullName>
    </recommendedName>
</protein>
<keyword evidence="4" id="KW-1185">Reference proteome</keyword>
<dbReference type="Gene3D" id="2.70.150.10">
    <property type="entry name" value="Calcium-transporting ATPase, cytoplasmic transduction domain A"/>
    <property type="match status" value="1"/>
</dbReference>
<organism evidence="3 4">
    <name type="scientific">Kingdonia uniflora</name>
    <dbReference type="NCBI Taxonomy" id="39325"/>
    <lineage>
        <taxon>Eukaryota</taxon>
        <taxon>Viridiplantae</taxon>
        <taxon>Streptophyta</taxon>
        <taxon>Embryophyta</taxon>
        <taxon>Tracheophyta</taxon>
        <taxon>Spermatophyta</taxon>
        <taxon>Magnoliopsida</taxon>
        <taxon>Ranunculales</taxon>
        <taxon>Circaeasteraceae</taxon>
        <taxon>Kingdonia</taxon>
    </lineage>
</organism>